<evidence type="ECO:0000313" key="5">
    <source>
        <dbReference type="Proteomes" id="UP001500443"/>
    </source>
</evidence>
<accession>A0ABP5J9P6</accession>
<protein>
    <submittedName>
        <fullName evidence="4">Lytic polysaccharide monooxygenase</fullName>
    </submittedName>
</protein>
<dbReference type="InterPro" id="IPR004302">
    <property type="entry name" value="Cellulose/chitin-bd_N"/>
</dbReference>
<comment type="caution">
    <text evidence="4">The sequence shown here is derived from an EMBL/GenBank/DDBJ whole genome shotgun (WGS) entry which is preliminary data.</text>
</comment>
<keyword evidence="4" id="KW-0560">Oxidoreductase</keyword>
<evidence type="ECO:0000256" key="2">
    <source>
        <dbReference type="SAM" id="SignalP"/>
    </source>
</evidence>
<sequence length="218" mass="24117">MPLQHLLPRAVTTSAVAGLLLASTLAGDANAHGSTTDPPSRVYGCFDRWGSNFQDPAMEEQDPMCWQAWQADDKAMWNWNAVNREGVGGEYEAVIPDGQLCSGGLTHEGRYAIFDEPGPWQAATKPRQFTLTVTDRVPHGADYIRVYITKQGYDPITQPLGWDDLELITTTGSYPPGDGIYQTEVDAGDRTGRHVVFAIWLAAHKDESYYMCSDVIFE</sequence>
<reference evidence="5" key="1">
    <citation type="journal article" date="2019" name="Int. J. Syst. Evol. Microbiol.">
        <title>The Global Catalogue of Microorganisms (GCM) 10K type strain sequencing project: providing services to taxonomists for standard genome sequencing and annotation.</title>
        <authorList>
            <consortium name="The Broad Institute Genomics Platform"/>
            <consortium name="The Broad Institute Genome Sequencing Center for Infectious Disease"/>
            <person name="Wu L."/>
            <person name="Ma J."/>
        </authorList>
    </citation>
    <scope>NUCLEOTIDE SEQUENCE [LARGE SCALE GENOMIC DNA]</scope>
    <source>
        <strain evidence="5">JCM 15481</strain>
    </source>
</reference>
<evidence type="ECO:0000313" key="4">
    <source>
        <dbReference type="EMBL" id="GAA2114062.1"/>
    </source>
</evidence>
<dbReference type="Pfam" id="PF03067">
    <property type="entry name" value="LPMO_10"/>
    <property type="match status" value="1"/>
</dbReference>
<dbReference type="Proteomes" id="UP001500443">
    <property type="component" value="Unassembled WGS sequence"/>
</dbReference>
<dbReference type="PANTHER" id="PTHR34823:SF1">
    <property type="entry name" value="CHITIN-BINDING TYPE-4 DOMAIN-CONTAINING PROTEIN"/>
    <property type="match status" value="1"/>
</dbReference>
<keyword evidence="4" id="KW-0503">Monooxygenase</keyword>
<evidence type="ECO:0000259" key="3">
    <source>
        <dbReference type="Pfam" id="PF03067"/>
    </source>
</evidence>
<feature type="chain" id="PRO_5047397359" evidence="2">
    <location>
        <begin position="32"/>
        <end position="218"/>
    </location>
</feature>
<gene>
    <name evidence="4" type="ORF">GCM10009802_13160</name>
</gene>
<feature type="signal peptide" evidence="2">
    <location>
        <begin position="1"/>
        <end position="31"/>
    </location>
</feature>
<evidence type="ECO:0000256" key="1">
    <source>
        <dbReference type="ARBA" id="ARBA00022729"/>
    </source>
</evidence>
<keyword evidence="1 2" id="KW-0732">Signal</keyword>
<dbReference type="Gene3D" id="2.70.50.50">
    <property type="entry name" value="chitin-binding protein cbp21"/>
    <property type="match status" value="1"/>
</dbReference>
<feature type="domain" description="Chitin-binding type-4" evidence="3">
    <location>
        <begin position="32"/>
        <end position="215"/>
    </location>
</feature>
<dbReference type="CDD" id="cd21177">
    <property type="entry name" value="LPMO_AA10"/>
    <property type="match status" value="1"/>
</dbReference>
<dbReference type="SUPFAM" id="SSF81296">
    <property type="entry name" value="E set domains"/>
    <property type="match status" value="1"/>
</dbReference>
<organism evidence="4 5">
    <name type="scientific">Streptomyces synnematoformans</name>
    <dbReference type="NCBI Taxonomy" id="415721"/>
    <lineage>
        <taxon>Bacteria</taxon>
        <taxon>Bacillati</taxon>
        <taxon>Actinomycetota</taxon>
        <taxon>Actinomycetes</taxon>
        <taxon>Kitasatosporales</taxon>
        <taxon>Streptomycetaceae</taxon>
        <taxon>Streptomyces</taxon>
    </lineage>
</organism>
<dbReference type="InterPro" id="IPR014756">
    <property type="entry name" value="Ig_E-set"/>
</dbReference>
<dbReference type="InterPro" id="IPR051024">
    <property type="entry name" value="GlcNAc_Chitin_IntDeg"/>
</dbReference>
<dbReference type="PANTHER" id="PTHR34823">
    <property type="entry name" value="GLCNAC-BINDING PROTEIN A"/>
    <property type="match status" value="1"/>
</dbReference>
<dbReference type="EMBL" id="BAAAPF010000021">
    <property type="protein sequence ID" value="GAA2114062.1"/>
    <property type="molecule type" value="Genomic_DNA"/>
</dbReference>
<dbReference type="GO" id="GO:0004497">
    <property type="term" value="F:monooxygenase activity"/>
    <property type="evidence" value="ECO:0007669"/>
    <property type="project" value="UniProtKB-KW"/>
</dbReference>
<keyword evidence="5" id="KW-1185">Reference proteome</keyword>
<proteinExistence type="predicted"/>
<dbReference type="RefSeq" id="WP_344288788.1">
    <property type="nucleotide sequence ID" value="NZ_BAAAPF010000021.1"/>
</dbReference>
<name>A0ABP5J9P6_9ACTN</name>